<dbReference type="Pfam" id="PF13419">
    <property type="entry name" value="HAD_2"/>
    <property type="match status" value="1"/>
</dbReference>
<dbReference type="SFLD" id="SFLDG01129">
    <property type="entry name" value="C1.5:_HAD__Beta-PGM__Phosphata"/>
    <property type="match status" value="1"/>
</dbReference>
<keyword evidence="8" id="KW-1185">Reference proteome</keyword>
<evidence type="ECO:0000256" key="2">
    <source>
        <dbReference type="ARBA" id="ARBA00006171"/>
    </source>
</evidence>
<keyword evidence="4" id="KW-0460">Magnesium</keyword>
<comment type="cofactor">
    <cofactor evidence="1">
        <name>Mg(2+)</name>
        <dbReference type="ChEBI" id="CHEBI:18420"/>
    </cofactor>
</comment>
<feature type="coiled-coil region" evidence="6">
    <location>
        <begin position="54"/>
        <end position="81"/>
    </location>
</feature>
<dbReference type="PRINTS" id="PR00413">
    <property type="entry name" value="HADHALOGNASE"/>
</dbReference>
<comment type="similarity">
    <text evidence="2">Belongs to the HAD-like hydrolase superfamily. CbbY/CbbZ/Gph/YieH family.</text>
</comment>
<gene>
    <name evidence="7" type="ORF">C4K46_09720</name>
</gene>
<proteinExistence type="inferred from homology"/>
<sequence length="220" mass="24728">MLKALFFDMDGVIVDTEYLDFQLQSQMIRSIAKEPDSLTHEDFSQLVGRSQQDLLEAIKNLSQTELSFAELEARLAEIAQQKYYQLDYEALFRKDILEIIAYAKKKGLILAVVSSSSREHIEEVLAACGLTDSFDFLISGADFTASKPHPAVYLAALKEAKLEASQALAIEDSYYGILAAKRAGLRVIAYEEERMQIDQSQADYRAKDMLALLELIKDLS</sequence>
<keyword evidence="5" id="KW-0119">Carbohydrate metabolism</keyword>
<dbReference type="NCBIfam" id="TIGR01509">
    <property type="entry name" value="HAD-SF-IA-v3"/>
    <property type="match status" value="1"/>
</dbReference>
<protein>
    <submittedName>
        <fullName evidence="7">Haloacid dehalogenase</fullName>
    </submittedName>
</protein>
<dbReference type="RefSeq" id="WP_209628991.1">
    <property type="nucleotide sequence ID" value="NZ_PRDG01000006.1"/>
</dbReference>
<dbReference type="InterPro" id="IPR023214">
    <property type="entry name" value="HAD_sf"/>
</dbReference>
<dbReference type="SFLD" id="SFLDG01135">
    <property type="entry name" value="C1.5.6:_HAD__Beta-PGM__Phospha"/>
    <property type="match status" value="1"/>
</dbReference>
<evidence type="ECO:0000313" key="7">
    <source>
        <dbReference type="EMBL" id="MBP2624213.1"/>
    </source>
</evidence>
<dbReference type="PANTHER" id="PTHR46193:SF18">
    <property type="entry name" value="HEXITOL PHOSPHATASE B"/>
    <property type="match status" value="1"/>
</dbReference>
<dbReference type="Proteomes" id="UP001519296">
    <property type="component" value="Unassembled WGS sequence"/>
</dbReference>
<reference evidence="7 8" key="1">
    <citation type="submission" date="2018-02" db="EMBL/GenBank/DDBJ databases">
        <title>Draft genome sequence of Streptococcus oricebi CCUG 70868T type strain.</title>
        <authorList>
            <person name="Mendez V."/>
            <person name="Salva-Serra F."/>
            <person name="Jaen-Luchoro D."/>
            <person name="Gonzales-Siles L."/>
            <person name="Karlsson R."/>
            <person name="Engstrom-Jakobsson H."/>
            <person name="Busquets A."/>
            <person name="Gomila M."/>
            <person name="Pineiro-Iglesias B."/>
            <person name="Bennasar-Figueras A."/>
            <person name="Seeger M."/>
            <person name="Moore E."/>
        </authorList>
    </citation>
    <scope>NUCLEOTIDE SEQUENCE [LARGE SCALE GENOMIC DNA]</scope>
    <source>
        <strain evidence="7 8">CCUG 70868</strain>
    </source>
</reference>
<dbReference type="NCBIfam" id="TIGR01549">
    <property type="entry name" value="HAD-SF-IA-v1"/>
    <property type="match status" value="1"/>
</dbReference>
<dbReference type="PANTHER" id="PTHR46193">
    <property type="entry name" value="6-PHOSPHOGLUCONATE PHOSPHATASE"/>
    <property type="match status" value="1"/>
</dbReference>
<dbReference type="Gene3D" id="1.10.150.240">
    <property type="entry name" value="Putative phosphatase, domain 2"/>
    <property type="match status" value="1"/>
</dbReference>
<dbReference type="InterPro" id="IPR006439">
    <property type="entry name" value="HAD-SF_hydro_IA"/>
</dbReference>
<dbReference type="SFLD" id="SFLDS00003">
    <property type="entry name" value="Haloacid_Dehalogenase"/>
    <property type="match status" value="1"/>
</dbReference>
<keyword evidence="3" id="KW-0479">Metal-binding</keyword>
<dbReference type="InterPro" id="IPR051600">
    <property type="entry name" value="Beta-PGM-like"/>
</dbReference>
<dbReference type="InterPro" id="IPR041492">
    <property type="entry name" value="HAD_2"/>
</dbReference>
<comment type="caution">
    <text evidence="7">The sequence shown here is derived from an EMBL/GenBank/DDBJ whole genome shotgun (WGS) entry which is preliminary data.</text>
</comment>
<evidence type="ECO:0000256" key="5">
    <source>
        <dbReference type="ARBA" id="ARBA00023277"/>
    </source>
</evidence>
<name>A0ABS5B6S7_9STRE</name>
<evidence type="ECO:0000256" key="6">
    <source>
        <dbReference type="SAM" id="Coils"/>
    </source>
</evidence>
<dbReference type="SUPFAM" id="SSF56784">
    <property type="entry name" value="HAD-like"/>
    <property type="match status" value="1"/>
</dbReference>
<organism evidence="7 8">
    <name type="scientific">Streptococcus oricebi</name>
    <dbReference type="NCBI Taxonomy" id="1547447"/>
    <lineage>
        <taxon>Bacteria</taxon>
        <taxon>Bacillati</taxon>
        <taxon>Bacillota</taxon>
        <taxon>Bacilli</taxon>
        <taxon>Lactobacillales</taxon>
        <taxon>Streptococcaceae</taxon>
        <taxon>Streptococcus</taxon>
    </lineage>
</organism>
<dbReference type="EMBL" id="PRDG01000006">
    <property type="protein sequence ID" value="MBP2624213.1"/>
    <property type="molecule type" value="Genomic_DNA"/>
</dbReference>
<dbReference type="InterPro" id="IPR023198">
    <property type="entry name" value="PGP-like_dom2"/>
</dbReference>
<evidence type="ECO:0000313" key="8">
    <source>
        <dbReference type="Proteomes" id="UP001519296"/>
    </source>
</evidence>
<evidence type="ECO:0000256" key="3">
    <source>
        <dbReference type="ARBA" id="ARBA00022723"/>
    </source>
</evidence>
<keyword evidence="6" id="KW-0175">Coiled coil</keyword>
<dbReference type="InterPro" id="IPR036412">
    <property type="entry name" value="HAD-like_sf"/>
</dbReference>
<accession>A0ABS5B6S7</accession>
<evidence type="ECO:0000256" key="1">
    <source>
        <dbReference type="ARBA" id="ARBA00001946"/>
    </source>
</evidence>
<dbReference type="Gene3D" id="3.40.50.1000">
    <property type="entry name" value="HAD superfamily/HAD-like"/>
    <property type="match status" value="1"/>
</dbReference>
<evidence type="ECO:0000256" key="4">
    <source>
        <dbReference type="ARBA" id="ARBA00022842"/>
    </source>
</evidence>